<dbReference type="Pfam" id="PF00582">
    <property type="entry name" value="Usp"/>
    <property type="match status" value="1"/>
</dbReference>
<evidence type="ECO:0000313" key="3">
    <source>
        <dbReference type="Proteomes" id="UP001596175"/>
    </source>
</evidence>
<organism evidence="2 3">
    <name type="scientific">Actinomycetospora rhizophila</name>
    <dbReference type="NCBI Taxonomy" id="1416876"/>
    <lineage>
        <taxon>Bacteria</taxon>
        <taxon>Bacillati</taxon>
        <taxon>Actinomycetota</taxon>
        <taxon>Actinomycetes</taxon>
        <taxon>Pseudonocardiales</taxon>
        <taxon>Pseudonocardiaceae</taxon>
        <taxon>Actinomycetospora</taxon>
    </lineage>
</organism>
<comment type="caution">
    <text evidence="2">The sequence shown here is derived from an EMBL/GenBank/DDBJ whole genome shotgun (WGS) entry which is preliminary data.</text>
</comment>
<dbReference type="EMBL" id="JBHSKG010000008">
    <property type="protein sequence ID" value="MFC5139918.1"/>
    <property type="molecule type" value="Genomic_DNA"/>
</dbReference>
<evidence type="ECO:0000313" key="2">
    <source>
        <dbReference type="EMBL" id="MFC5139918.1"/>
    </source>
</evidence>
<dbReference type="Proteomes" id="UP001596175">
    <property type="component" value="Unassembled WGS sequence"/>
</dbReference>
<evidence type="ECO:0000259" key="1">
    <source>
        <dbReference type="Pfam" id="PF00582"/>
    </source>
</evidence>
<proteinExistence type="predicted"/>
<accession>A0ABV9ZIC9</accession>
<name>A0ABV9ZIC9_9PSEU</name>
<protein>
    <submittedName>
        <fullName evidence="2">Universal stress protein</fullName>
    </submittedName>
</protein>
<dbReference type="SUPFAM" id="SSF52402">
    <property type="entry name" value="Adenine nucleotide alpha hydrolases-like"/>
    <property type="match status" value="1"/>
</dbReference>
<sequence>MDVAGGVLDHRATAVVPDDGVVAGARYRPERFVVGVDGSLGVLAAVSWAAGEAAATGATLHLVHATPGTLPADEPDGGARGRAWLRRALRAAAAVAPDAAITVAQLEGPPGRALAAVSRSTDRVVLGGRRRRDVDDRHGDATVARLLTDARCPVIVVPPSRTGSWASTPSPRPVLAALRGTVDDRRTLELAGEAARRRRVALVAAIGAPPARRHAAIAHAQRAGARRLEVGDDLLAGLRHLGQRSQLLVVGAPDPDAGWSDEELAALLRHRTCAAMVVPAR</sequence>
<dbReference type="RefSeq" id="WP_378022098.1">
    <property type="nucleotide sequence ID" value="NZ_JBHSKG010000008.1"/>
</dbReference>
<keyword evidence="3" id="KW-1185">Reference proteome</keyword>
<feature type="domain" description="UspA" evidence="1">
    <location>
        <begin position="31"/>
        <end position="158"/>
    </location>
</feature>
<gene>
    <name evidence="2" type="ORF">ACFPK1_16890</name>
</gene>
<reference evidence="3" key="1">
    <citation type="journal article" date="2019" name="Int. J. Syst. Evol. Microbiol.">
        <title>The Global Catalogue of Microorganisms (GCM) 10K type strain sequencing project: providing services to taxonomists for standard genome sequencing and annotation.</title>
        <authorList>
            <consortium name="The Broad Institute Genomics Platform"/>
            <consortium name="The Broad Institute Genome Sequencing Center for Infectious Disease"/>
            <person name="Wu L."/>
            <person name="Ma J."/>
        </authorList>
    </citation>
    <scope>NUCLEOTIDE SEQUENCE [LARGE SCALE GENOMIC DNA]</scope>
    <source>
        <strain evidence="3">XZYJ18</strain>
    </source>
</reference>
<dbReference type="Gene3D" id="3.40.50.12370">
    <property type="match status" value="1"/>
</dbReference>
<dbReference type="InterPro" id="IPR006016">
    <property type="entry name" value="UspA"/>
</dbReference>